<name>A0A369K8B3_HYPMA</name>
<dbReference type="AlphaFoldDB" id="A0A369K8B3"/>
<sequence length="207" mass="22277">MRACLGSIVRSGMGRINVGGHWVVAHEVALGEVISHPEVRQVIVDTLTNSAATPPMRFDPTVSPHNAEHSLNALVVLACWSLTATPGVQTSLVSLPKRSSPATLHRCQRRNNLASLAHATVIFLPTHLVVVAWPPSCSNLHALRGSNMTQAPNSHHIRCLKCLEDSFRSTASVSQLCPLGASGSCIDLPVGMLVARTPCFWLFLDVR</sequence>
<organism evidence="1 2">
    <name type="scientific">Hypsizygus marmoreus</name>
    <name type="common">White beech mushroom</name>
    <name type="synonym">Agaricus marmoreus</name>
    <dbReference type="NCBI Taxonomy" id="39966"/>
    <lineage>
        <taxon>Eukaryota</taxon>
        <taxon>Fungi</taxon>
        <taxon>Dikarya</taxon>
        <taxon>Basidiomycota</taxon>
        <taxon>Agaricomycotina</taxon>
        <taxon>Agaricomycetes</taxon>
        <taxon>Agaricomycetidae</taxon>
        <taxon>Agaricales</taxon>
        <taxon>Tricholomatineae</taxon>
        <taxon>Lyophyllaceae</taxon>
        <taxon>Hypsizygus</taxon>
    </lineage>
</organism>
<evidence type="ECO:0000313" key="1">
    <source>
        <dbReference type="EMBL" id="RDB28063.1"/>
    </source>
</evidence>
<proteinExistence type="predicted"/>
<evidence type="ECO:0000313" key="2">
    <source>
        <dbReference type="Proteomes" id="UP000076154"/>
    </source>
</evidence>
<dbReference type="Proteomes" id="UP000076154">
    <property type="component" value="Unassembled WGS sequence"/>
</dbReference>
<dbReference type="EMBL" id="LUEZ02000012">
    <property type="protein sequence ID" value="RDB28063.1"/>
    <property type="molecule type" value="Genomic_DNA"/>
</dbReference>
<gene>
    <name evidence="1" type="ORF">Hypma_001285</name>
</gene>
<dbReference type="InParanoid" id="A0A369K8B3"/>
<keyword evidence="2" id="KW-1185">Reference proteome</keyword>
<accession>A0A369K8B3</accession>
<protein>
    <submittedName>
        <fullName evidence="1">Uncharacterized protein</fullName>
    </submittedName>
</protein>
<reference evidence="1" key="1">
    <citation type="submission" date="2018-04" db="EMBL/GenBank/DDBJ databases">
        <title>Whole genome sequencing of Hypsizygus marmoreus.</title>
        <authorList>
            <person name="Choi I.-G."/>
            <person name="Min B."/>
            <person name="Kim J.-G."/>
            <person name="Kim S."/>
            <person name="Oh Y.-L."/>
            <person name="Kong W.-S."/>
            <person name="Park H."/>
            <person name="Jeong J."/>
            <person name="Song E.-S."/>
        </authorList>
    </citation>
    <scope>NUCLEOTIDE SEQUENCE [LARGE SCALE GENOMIC DNA]</scope>
    <source>
        <strain evidence="1">51987-8</strain>
    </source>
</reference>
<comment type="caution">
    <text evidence="1">The sequence shown here is derived from an EMBL/GenBank/DDBJ whole genome shotgun (WGS) entry which is preliminary data.</text>
</comment>